<dbReference type="Pfam" id="PF07730">
    <property type="entry name" value="HisKA_3"/>
    <property type="match status" value="1"/>
</dbReference>
<keyword evidence="9" id="KW-0812">Transmembrane</keyword>
<dbReference type="STRING" id="1121884.SAMN02745131_02370"/>
<dbReference type="PANTHER" id="PTHR24421">
    <property type="entry name" value="NITRATE/NITRITE SENSOR PROTEIN NARX-RELATED"/>
    <property type="match status" value="1"/>
</dbReference>
<reference evidence="11 12" key="1">
    <citation type="submission" date="2016-11" db="EMBL/GenBank/DDBJ databases">
        <authorList>
            <person name="Jaros S."/>
            <person name="Januszkiewicz K."/>
            <person name="Wedrychowicz H."/>
        </authorList>
    </citation>
    <scope>NUCLEOTIDE SEQUENCE [LARGE SCALE GENOMIC DNA]</scope>
    <source>
        <strain evidence="11 12">DSM 18119</strain>
    </source>
</reference>
<dbReference type="InterPro" id="IPR050482">
    <property type="entry name" value="Sensor_HK_TwoCompSys"/>
</dbReference>
<dbReference type="PANTHER" id="PTHR24421:SF10">
    <property type="entry name" value="NITRATE_NITRITE SENSOR PROTEIN NARQ"/>
    <property type="match status" value="1"/>
</dbReference>
<evidence type="ECO:0000256" key="6">
    <source>
        <dbReference type="ARBA" id="ARBA00022777"/>
    </source>
</evidence>
<dbReference type="GO" id="GO:0016020">
    <property type="term" value="C:membrane"/>
    <property type="evidence" value="ECO:0007669"/>
    <property type="project" value="InterPro"/>
</dbReference>
<evidence type="ECO:0000256" key="8">
    <source>
        <dbReference type="ARBA" id="ARBA00023012"/>
    </source>
</evidence>
<dbReference type="EMBL" id="FQUU01000009">
    <property type="protein sequence ID" value="SHF34161.1"/>
    <property type="molecule type" value="Genomic_DNA"/>
</dbReference>
<evidence type="ECO:0000313" key="11">
    <source>
        <dbReference type="EMBL" id="SHF34161.1"/>
    </source>
</evidence>
<dbReference type="Gene3D" id="1.20.5.1930">
    <property type="match status" value="1"/>
</dbReference>
<evidence type="ECO:0000256" key="7">
    <source>
        <dbReference type="ARBA" id="ARBA00022840"/>
    </source>
</evidence>
<dbReference type="Proteomes" id="UP000184048">
    <property type="component" value="Unassembled WGS sequence"/>
</dbReference>
<keyword evidence="9" id="KW-0472">Membrane</keyword>
<keyword evidence="4" id="KW-0808">Transferase</keyword>
<dbReference type="Gene3D" id="3.30.565.10">
    <property type="entry name" value="Histidine kinase-like ATPase, C-terminal domain"/>
    <property type="match status" value="1"/>
</dbReference>
<keyword evidence="5" id="KW-0547">Nucleotide-binding</keyword>
<dbReference type="EC" id="2.7.13.3" evidence="2"/>
<feature type="transmembrane region" description="Helical" evidence="9">
    <location>
        <begin position="6"/>
        <end position="23"/>
    </location>
</feature>
<evidence type="ECO:0000256" key="5">
    <source>
        <dbReference type="ARBA" id="ARBA00022741"/>
    </source>
</evidence>
<evidence type="ECO:0000256" key="4">
    <source>
        <dbReference type="ARBA" id="ARBA00022679"/>
    </source>
</evidence>
<comment type="catalytic activity">
    <reaction evidence="1">
        <text>ATP + protein L-histidine = ADP + protein N-phospho-L-histidine.</text>
        <dbReference type="EC" id="2.7.13.3"/>
    </reaction>
</comment>
<evidence type="ECO:0000313" key="12">
    <source>
        <dbReference type="Proteomes" id="UP000184048"/>
    </source>
</evidence>
<accession>A0A1M5AV75</accession>
<dbReference type="InterPro" id="IPR036890">
    <property type="entry name" value="HATPase_C_sf"/>
</dbReference>
<protein>
    <recommendedName>
        <fullName evidence="2">histidine kinase</fullName>
        <ecNumber evidence="2">2.7.13.3</ecNumber>
    </recommendedName>
</protein>
<dbReference type="GO" id="GO:0046983">
    <property type="term" value="F:protein dimerization activity"/>
    <property type="evidence" value="ECO:0007669"/>
    <property type="project" value="InterPro"/>
</dbReference>
<keyword evidence="6 11" id="KW-0418">Kinase</keyword>
<feature type="domain" description="Signal transduction histidine kinase subgroup 3 dimerisation and phosphoacceptor" evidence="10">
    <location>
        <begin position="54"/>
        <end position="117"/>
    </location>
</feature>
<keyword evidence="8" id="KW-0902">Two-component regulatory system</keyword>
<dbReference type="GO" id="GO:0000155">
    <property type="term" value="F:phosphorelay sensor kinase activity"/>
    <property type="evidence" value="ECO:0007669"/>
    <property type="project" value="InterPro"/>
</dbReference>
<evidence type="ECO:0000256" key="2">
    <source>
        <dbReference type="ARBA" id="ARBA00012438"/>
    </source>
</evidence>
<keyword evidence="3" id="KW-0597">Phosphoprotein</keyword>
<name>A0A1M5AV75_9BACT</name>
<dbReference type="SUPFAM" id="SSF55874">
    <property type="entry name" value="ATPase domain of HSP90 chaperone/DNA topoisomerase II/histidine kinase"/>
    <property type="match status" value="1"/>
</dbReference>
<dbReference type="GO" id="GO:0005524">
    <property type="term" value="F:ATP binding"/>
    <property type="evidence" value="ECO:0007669"/>
    <property type="project" value="UniProtKB-KW"/>
</dbReference>
<keyword evidence="9" id="KW-1133">Transmembrane helix</keyword>
<keyword evidence="12" id="KW-1185">Reference proteome</keyword>
<keyword evidence="7" id="KW-0067">ATP-binding</keyword>
<proteinExistence type="predicted"/>
<organism evidence="11 12">
    <name type="scientific">Flavisolibacter ginsengisoli DSM 18119</name>
    <dbReference type="NCBI Taxonomy" id="1121884"/>
    <lineage>
        <taxon>Bacteria</taxon>
        <taxon>Pseudomonadati</taxon>
        <taxon>Bacteroidota</taxon>
        <taxon>Chitinophagia</taxon>
        <taxon>Chitinophagales</taxon>
        <taxon>Chitinophagaceae</taxon>
        <taxon>Flavisolibacter</taxon>
    </lineage>
</organism>
<evidence type="ECO:0000256" key="1">
    <source>
        <dbReference type="ARBA" id="ARBA00000085"/>
    </source>
</evidence>
<evidence type="ECO:0000256" key="9">
    <source>
        <dbReference type="SAM" id="Phobius"/>
    </source>
</evidence>
<gene>
    <name evidence="11" type="ORF">SAMN02745131_02370</name>
</gene>
<dbReference type="AlphaFoldDB" id="A0A1M5AV75"/>
<dbReference type="InterPro" id="IPR011712">
    <property type="entry name" value="Sig_transdc_His_kin_sub3_dim/P"/>
</dbReference>
<evidence type="ECO:0000256" key="3">
    <source>
        <dbReference type="ARBA" id="ARBA00022553"/>
    </source>
</evidence>
<sequence>MYYGLLALIVALVAVIFTMQYRLNKRMQAKELTNLRKEKELKLLQVMIQAEQKERTRIAKELHDGIAGMLAAVKMHFSTGTQSDLLGHTAEGQQGMHLLNEVAHEIRRTAHNLVPEALMQGGLDDALCRLCRSFNNNKTIRVEYDSWGEIDKYEGSFELSVFRIVSQILNYAVKHSKASQVIVQLTQQEDYLSVSIEDDGVGLMTGNNLDDERELMRLKTWILAISGKIDIEVSLQKGVNAYLEFDVSELKMTDKAATTL</sequence>
<evidence type="ECO:0000259" key="10">
    <source>
        <dbReference type="Pfam" id="PF07730"/>
    </source>
</evidence>